<protein>
    <recommendedName>
        <fullName evidence="5">DUF1772 domain-containing protein</fullName>
    </recommendedName>
</protein>
<feature type="transmembrane region" description="Helical" evidence="1">
    <location>
        <begin position="120"/>
        <end position="138"/>
    </location>
</feature>
<evidence type="ECO:0000313" key="3">
    <source>
        <dbReference type="EMBL" id="MEZ0165706.1"/>
    </source>
</evidence>
<accession>A0ABV4H2A1</accession>
<feature type="signal peptide" evidence="2">
    <location>
        <begin position="1"/>
        <end position="16"/>
    </location>
</feature>
<feature type="transmembrane region" description="Helical" evidence="1">
    <location>
        <begin position="76"/>
        <end position="100"/>
    </location>
</feature>
<dbReference type="Proteomes" id="UP001565927">
    <property type="component" value="Unassembled WGS sequence"/>
</dbReference>
<reference evidence="3 4" key="1">
    <citation type="submission" date="2024-07" db="EMBL/GenBank/DDBJ databases">
        <authorList>
            <person name="Thanompreechachai J."/>
            <person name="Duangmal K."/>
        </authorList>
    </citation>
    <scope>NUCLEOTIDE SEQUENCE [LARGE SCALE GENOMIC DNA]</scope>
    <source>
        <strain evidence="3 4">LSe6-4</strain>
    </source>
</reference>
<evidence type="ECO:0000256" key="2">
    <source>
        <dbReference type="SAM" id="SignalP"/>
    </source>
</evidence>
<comment type="caution">
    <text evidence="3">The sequence shown here is derived from an EMBL/GenBank/DDBJ whole genome shotgun (WGS) entry which is preliminary data.</text>
</comment>
<keyword evidence="1" id="KW-0472">Membrane</keyword>
<dbReference type="EMBL" id="JBGFTU010000014">
    <property type="protein sequence ID" value="MEZ0165706.1"/>
    <property type="molecule type" value="Genomic_DNA"/>
</dbReference>
<keyword evidence="2" id="KW-0732">Signal</keyword>
<keyword evidence="4" id="KW-1185">Reference proteome</keyword>
<proteinExistence type="predicted"/>
<evidence type="ECO:0008006" key="5">
    <source>
        <dbReference type="Google" id="ProtNLM"/>
    </source>
</evidence>
<organism evidence="3 4">
    <name type="scientific">Kineococcus halophytocola</name>
    <dbReference type="NCBI Taxonomy" id="3234027"/>
    <lineage>
        <taxon>Bacteria</taxon>
        <taxon>Bacillati</taxon>
        <taxon>Actinomycetota</taxon>
        <taxon>Actinomycetes</taxon>
        <taxon>Kineosporiales</taxon>
        <taxon>Kineosporiaceae</taxon>
        <taxon>Kineococcus</taxon>
    </lineage>
</organism>
<feature type="transmembrane region" description="Helical" evidence="1">
    <location>
        <begin position="48"/>
        <end position="69"/>
    </location>
</feature>
<evidence type="ECO:0000313" key="4">
    <source>
        <dbReference type="Proteomes" id="UP001565927"/>
    </source>
</evidence>
<dbReference type="RefSeq" id="WP_370441932.1">
    <property type="nucleotide sequence ID" value="NZ_JBGFTU010000014.1"/>
</dbReference>
<sequence length="139" mass="13725">MTDAATALLATTAAHAGFSAVVTAVAYPALAATPAERWAAVHAAHSRRITPVVACVYGALLASWAWALATLPASAGLLTAAAGTVAAFGATAAVAAPTHARLGREGPRPELVRRLLRADAVRTAGAGLALAGAVVAVVR</sequence>
<feature type="chain" id="PRO_5046947913" description="DUF1772 domain-containing protein" evidence="2">
    <location>
        <begin position="17"/>
        <end position="139"/>
    </location>
</feature>
<keyword evidence="1" id="KW-0812">Transmembrane</keyword>
<gene>
    <name evidence="3" type="ORF">AB2L27_13175</name>
</gene>
<name>A0ABV4H2A1_9ACTN</name>
<evidence type="ECO:0000256" key="1">
    <source>
        <dbReference type="SAM" id="Phobius"/>
    </source>
</evidence>
<keyword evidence="1" id="KW-1133">Transmembrane helix</keyword>